<comment type="caution">
    <text evidence="2">The sequence shown here is derived from an EMBL/GenBank/DDBJ whole genome shotgun (WGS) entry which is preliminary data.</text>
</comment>
<feature type="compositionally biased region" description="Gly residues" evidence="1">
    <location>
        <begin position="526"/>
        <end position="538"/>
    </location>
</feature>
<evidence type="ECO:0000256" key="1">
    <source>
        <dbReference type="SAM" id="MobiDB-lite"/>
    </source>
</evidence>
<feature type="region of interest" description="Disordered" evidence="1">
    <location>
        <begin position="525"/>
        <end position="611"/>
    </location>
</feature>
<reference evidence="2 3" key="1">
    <citation type="submission" date="2021-11" db="EMBL/GenBank/DDBJ databases">
        <authorList>
            <person name="Lee D.-H."/>
            <person name="Kim S.-B."/>
        </authorList>
    </citation>
    <scope>NUCLEOTIDE SEQUENCE [LARGE SCALE GENOMIC DNA]</scope>
    <source>
        <strain evidence="2 3">KCTC 52223</strain>
    </source>
</reference>
<organism evidence="2 3">
    <name type="scientific">Reyranella aquatilis</name>
    <dbReference type="NCBI Taxonomy" id="2035356"/>
    <lineage>
        <taxon>Bacteria</taxon>
        <taxon>Pseudomonadati</taxon>
        <taxon>Pseudomonadota</taxon>
        <taxon>Alphaproteobacteria</taxon>
        <taxon>Hyphomicrobiales</taxon>
        <taxon>Reyranellaceae</taxon>
        <taxon>Reyranella</taxon>
    </lineage>
</organism>
<accession>A0ABS8KNR1</accession>
<protein>
    <submittedName>
        <fullName evidence="2">Uncharacterized protein</fullName>
    </submittedName>
</protein>
<name>A0ABS8KNR1_9HYPH</name>
<keyword evidence="3" id="KW-1185">Reference proteome</keyword>
<gene>
    <name evidence="2" type="ORF">LJ725_01970</name>
</gene>
<dbReference type="Proteomes" id="UP001198862">
    <property type="component" value="Unassembled WGS sequence"/>
</dbReference>
<sequence>MTIIAIEGLPSAAPAEDSWPFENLGGDTALGLRVDEIFARQLDTGFAGEVRGLVTDPATGLAGKDPEAALVGIAGTLPLLAELKDRYLGQAQGPRQKALLEPLIDRRLDRAGGDLGRIVAQATSALDDRSVAERLADLRQDASLSWHDPAHLRLLGRTTVDELRYQGERKGWDAGRTDSAVRTGLSDLYAGAVEAAIGHDPERAAALYDHARVVIQPERQAALERRIDRAREERRVTQIVGGLGDMPDDPARRPDLDDYQVRAVEATPPDASPEVRAQVTRMARIEHARADRAWQAARGRAATGALDWLGENPAAPLMAMPTELRDGLSPEQTKALDRTAMNGGRVVTDRDLYDTLDDQAVRNPEEFTSLDLTQYRLSLADSDYDRLTKLQQALAEGKSDPAFERHRLGRLFLEEGLRTANLDPNGEEARTARQQLDRLLGAFESVEGKPPTMADIRGLVDDVLPRTEGDPNIVRVLGDDPVEALPQEVEAENALDGGEPRIAYVDDGSGEVGESFDPQHIILAQAGGGGARGGGGGHVPPPPRSSATPGQQPAPGIGHNRPPLIPGLPQAIENYRRWFSPSSQPSGTQPIPDTAGAAAAAEQRPSTQSLSDWLDERAQLAKRDEYVGPDGIDTAVGIKLDPRVGEPASGRDYLPANENHRKGIRGEYGLANDIARHFPDHTVIDFGRKAGQRGPDVISVDRNGGIHFWDSKWRGSDTSIGPSSRAHQTPRSLCGALEHAEITVYAAMKSGRLSPEASARALKNLVSRNVTIVTVGTGSARNGVVERIAGDERAVVYPERRP</sequence>
<proteinExistence type="predicted"/>
<evidence type="ECO:0000313" key="2">
    <source>
        <dbReference type="EMBL" id="MCC8427714.1"/>
    </source>
</evidence>
<dbReference type="RefSeq" id="WP_230548937.1">
    <property type="nucleotide sequence ID" value="NZ_JAJISD010000001.1"/>
</dbReference>
<evidence type="ECO:0000313" key="3">
    <source>
        <dbReference type="Proteomes" id="UP001198862"/>
    </source>
</evidence>
<dbReference type="EMBL" id="JAJISD010000001">
    <property type="protein sequence ID" value="MCC8427714.1"/>
    <property type="molecule type" value="Genomic_DNA"/>
</dbReference>
<feature type="compositionally biased region" description="Polar residues" evidence="1">
    <location>
        <begin position="580"/>
        <end position="591"/>
    </location>
</feature>